<dbReference type="EMBL" id="CP002684">
    <property type="protein sequence ID" value="AEE30569.1"/>
    <property type="molecule type" value="Genomic_DNA"/>
</dbReference>
<dbReference type="HOGENOM" id="CLU_2029883_0_0_1"/>
<dbReference type="Proteomes" id="UP000006548">
    <property type="component" value="Chromosome 1"/>
</dbReference>
<sequence length="125" mass="13615">MLQIRIKKAKSAIRSHLFIGKDLALLLEIISDPAFYPIEVCKSKYPPTSVPHGFSAKDPPSLNFSVHHNVPIIIKPVQASGDPNIVEVDSIFASGGSTCVSPRIAVLIKAVVNSVKSLYFNRYGK</sequence>
<organism evidence="2 3">
    <name type="scientific">Arabidopsis thaliana</name>
    <name type="common">Mouse-ear cress</name>
    <dbReference type="NCBI Taxonomy" id="3702"/>
    <lineage>
        <taxon>Eukaryota</taxon>
        <taxon>Viridiplantae</taxon>
        <taxon>Streptophyta</taxon>
        <taxon>Embryophyta</taxon>
        <taxon>Tracheophyta</taxon>
        <taxon>Spermatophyta</taxon>
        <taxon>Magnoliopsida</taxon>
        <taxon>eudicotyledons</taxon>
        <taxon>Gunneridae</taxon>
        <taxon>Pentapetalae</taxon>
        <taxon>rosids</taxon>
        <taxon>malvids</taxon>
        <taxon>Brassicales</taxon>
        <taxon>Brassicaceae</taxon>
        <taxon>Camelineae</taxon>
        <taxon>Arabidopsis</taxon>
    </lineage>
</organism>
<dbReference type="RefSeq" id="NP_001185089.1">
    <property type="nucleotide sequence ID" value="NM_001198160.1"/>
</dbReference>
<dbReference type="AlphaFoldDB" id="F4IAU4"/>
<proteinExistence type="predicted"/>
<dbReference type="Araport" id="AT1G24880"/>
<reference evidence="3" key="2">
    <citation type="journal article" date="2017" name="Plant J.">
        <title>Araport11: a complete reannotation of the Arabidopsis thaliana reference genome.</title>
        <authorList>
            <person name="Cheng C.Y."/>
            <person name="Krishnakumar V."/>
            <person name="Chan A.P."/>
            <person name="Thibaud-Nissen F."/>
            <person name="Schobel S."/>
            <person name="Town C.D."/>
        </authorList>
    </citation>
    <scope>GENOME REANNOTATION</scope>
    <source>
        <strain evidence="3">cv. Columbia</strain>
    </source>
</reference>
<keyword evidence="3" id="KW-1185">Reference proteome</keyword>
<dbReference type="GeneID" id="839088"/>
<evidence type="ECO:0000313" key="4">
    <source>
        <dbReference type="TAIR" id="AT1G24880"/>
    </source>
</evidence>
<protein>
    <submittedName>
        <fullName evidence="2">UDP-3-O-acyl N-acetylglycosamine deacetylase family protein</fullName>
    </submittedName>
</protein>
<gene>
    <name evidence="4" type="primary">LPXC2</name>
    <name evidence="2" type="synonym">AtLpxC2</name>
    <name evidence="2" type="synonym">lipid X C2</name>
    <name evidence="2" type="synonym">LpxC2</name>
    <name evidence="1 2" type="ordered locus">At1g24880</name>
    <name evidence="2" type="ORF">F5A9.14</name>
    <name evidence="2" type="ORF">F5A9_14</name>
</gene>
<reference evidence="2 3" key="1">
    <citation type="journal article" date="2000" name="Nature">
        <title>Sequence and analysis of chromosome 1 of the plant Arabidopsis thaliana.</title>
        <authorList>
            <person name="Theologis A."/>
            <person name="Ecker J.R."/>
            <person name="Palm C.J."/>
            <person name="Federspiel N.A."/>
            <person name="Kaul S."/>
            <person name="White O."/>
            <person name="Alonso J."/>
            <person name="Altafi H."/>
            <person name="Araujo R."/>
            <person name="Bowman C.L."/>
            <person name="Brooks S.Y."/>
            <person name="Buehler E."/>
            <person name="Chan A."/>
            <person name="Chao Q."/>
            <person name="Chen H."/>
            <person name="Cheuk R.F."/>
            <person name="Chin C.W."/>
            <person name="Chung M.K."/>
            <person name="Conn L."/>
            <person name="Conway A.B."/>
            <person name="Conway A.R."/>
            <person name="Creasy T.H."/>
            <person name="Dewar K."/>
            <person name="Dunn P."/>
            <person name="Etgu P."/>
            <person name="Feldblyum T.V."/>
            <person name="Feng J."/>
            <person name="Fong B."/>
            <person name="Fujii C.Y."/>
            <person name="Gill J.E."/>
            <person name="Goldsmith A.D."/>
            <person name="Haas B."/>
            <person name="Hansen N.F."/>
            <person name="Hughes B."/>
            <person name="Huizar L."/>
            <person name="Hunter J.L."/>
            <person name="Jenkins J."/>
            <person name="Johnson-Hopson C."/>
            <person name="Khan S."/>
            <person name="Khaykin E."/>
            <person name="Kim C.J."/>
            <person name="Koo H.L."/>
            <person name="Kremenetskaia I."/>
            <person name="Kurtz D.B."/>
            <person name="Kwan A."/>
            <person name="Lam B."/>
            <person name="Langin-Hooper S."/>
            <person name="Lee A."/>
            <person name="Lee J.M."/>
            <person name="Lenz C.A."/>
            <person name="Li J.H."/>
            <person name="Li Y."/>
            <person name="Lin X."/>
            <person name="Liu S.X."/>
            <person name="Liu Z.A."/>
            <person name="Luros J.S."/>
            <person name="Maiti R."/>
            <person name="Marziali A."/>
            <person name="Militscher J."/>
            <person name="Miranda M."/>
            <person name="Nguyen M."/>
            <person name="Nierman W.C."/>
            <person name="Osborne B.I."/>
            <person name="Pai G."/>
            <person name="Peterson J."/>
            <person name="Pham P.K."/>
            <person name="Rizzo M."/>
            <person name="Rooney T."/>
            <person name="Rowley D."/>
            <person name="Sakano H."/>
            <person name="Salzberg S.L."/>
            <person name="Schwartz J.R."/>
            <person name="Shinn P."/>
            <person name="Southwick A.M."/>
            <person name="Sun H."/>
            <person name="Tallon L.J."/>
            <person name="Tambunga G."/>
            <person name="Toriumi M.J."/>
            <person name="Town C.D."/>
            <person name="Utterback T."/>
            <person name="Van Aken S."/>
            <person name="Vaysberg M."/>
            <person name="Vysotskaia V.S."/>
            <person name="Walker M."/>
            <person name="Wu D."/>
            <person name="Yu G."/>
            <person name="Fraser C.M."/>
            <person name="Venter J.C."/>
            <person name="Davis R.W."/>
        </authorList>
    </citation>
    <scope>NUCLEOTIDE SEQUENCE [LARGE SCALE GENOMIC DNA]</scope>
    <source>
        <strain evidence="3">cv. Columbia</strain>
    </source>
</reference>
<dbReference type="TAIR" id="AT1G24880">
    <property type="gene designation" value="LPXC2"/>
</dbReference>
<name>F4IAU4_ARATH</name>
<evidence type="ECO:0000313" key="2">
    <source>
        <dbReference type="EMBL" id="AEE30569.1"/>
    </source>
</evidence>
<evidence type="ECO:0000313" key="1">
    <source>
        <dbReference type="Araport" id="AT1G24880"/>
    </source>
</evidence>
<accession>F4IAU4</accession>
<dbReference type="ExpressionAtlas" id="F4IAU4">
    <property type="expression patterns" value="baseline and differential"/>
</dbReference>
<evidence type="ECO:0000313" key="3">
    <source>
        <dbReference type="Proteomes" id="UP000006548"/>
    </source>
</evidence>